<sequence>MEVLKVAALCMIIFHGILCKGNKISCPESCRCVGQKAFCINGWLDYIPPLPPNITYLKFQGNNLQTVTRGTFRMIKANNITKLYLSNNHVFNISMDAFSDFTSLKKFRLSNEITINVTRLDNLLHNVSRSIEFIGFTHLHMERLPTLDGLINTSIKTLDFSYNYLSVLNGSHFAKLRSLRDLDFSYNAVEDGNYSFEGLQMITKLNLAGNWFRNFPKFINMQQLKSLDIQNTRMFYFKKRNFDGLTKLESLNLNGHAIRRLYNNAFSTLISLQTLKLGKLSRQLDYIYKYAFNSSSLRNLHLNNNNFHFTKSSIVISDIFAHAPNLQSIDLSSNNIKLNESEFLAMINPLENLKKLIMVNVHFRFISNHMFISLKSLASLNLSQNSISSWNGNELFENSTTLRILDLSNNKITKITEDLFPVTVRNSLKILNLEGNPFSCFCKDIKWFHNLISTSAGFKLFQLGNTTEGYKCSSPYGLQDKAIHQLGYRDICPFDPTLLKVIISCASIVGSVLLILLILYTCRWKIRYKLFKLNQHRKRHQKDESYTPLPRENDYLYDCFPVYADEDIQFVQNNLVRILEERYNRKLCVRDRDFAIGGVFVDSITESIEDSRKVLILISNNFARSRWCRFQLQIALHRMAEEGRNSLVAVVLQEISYKYLTNTLRTVLVTTPYITWSDECSAERMFWEKLLKKIPSSNFRRMESTVEEADNDNIVAINC</sequence>
<keyword evidence="6" id="KW-0677">Repeat</keyword>
<keyword evidence="8 11" id="KW-0472">Membrane</keyword>
<evidence type="ECO:0000256" key="7">
    <source>
        <dbReference type="ARBA" id="ARBA00022989"/>
    </source>
</evidence>
<protein>
    <recommendedName>
        <fullName evidence="13">TIR domain-containing protein</fullName>
    </recommendedName>
</protein>
<accession>A0AA88YIB0</accession>
<comment type="subcellular location">
    <subcellularLocation>
        <location evidence="1">Membrane</location>
        <topology evidence="1">Single-pass membrane protein</topology>
    </subcellularLocation>
</comment>
<dbReference type="GO" id="GO:0038023">
    <property type="term" value="F:signaling receptor activity"/>
    <property type="evidence" value="ECO:0007669"/>
    <property type="project" value="TreeGrafter"/>
</dbReference>
<dbReference type="SMART" id="SM00369">
    <property type="entry name" value="LRR_TYP"/>
    <property type="match status" value="5"/>
</dbReference>
<dbReference type="PRINTS" id="PR01537">
    <property type="entry name" value="INTRLKN1R1F"/>
</dbReference>
<evidence type="ECO:0000256" key="2">
    <source>
        <dbReference type="ARBA" id="ARBA00009634"/>
    </source>
</evidence>
<reference evidence="14" key="1">
    <citation type="submission" date="2019-08" db="EMBL/GenBank/DDBJ databases">
        <title>The improved chromosome-level genome for the pearl oyster Pinctada fucata martensii using PacBio sequencing and Hi-C.</title>
        <authorList>
            <person name="Zheng Z."/>
        </authorList>
    </citation>
    <scope>NUCLEOTIDE SEQUENCE</scope>
    <source>
        <strain evidence="14">ZZ-2019</strain>
        <tissue evidence="14">Adductor muscle</tissue>
    </source>
</reference>
<evidence type="ECO:0000256" key="4">
    <source>
        <dbReference type="ARBA" id="ARBA00022692"/>
    </source>
</evidence>
<organism evidence="14 15">
    <name type="scientific">Pinctada imbricata</name>
    <name type="common">Atlantic pearl-oyster</name>
    <name type="synonym">Pinctada martensii</name>
    <dbReference type="NCBI Taxonomy" id="66713"/>
    <lineage>
        <taxon>Eukaryota</taxon>
        <taxon>Metazoa</taxon>
        <taxon>Spiralia</taxon>
        <taxon>Lophotrochozoa</taxon>
        <taxon>Mollusca</taxon>
        <taxon>Bivalvia</taxon>
        <taxon>Autobranchia</taxon>
        <taxon>Pteriomorphia</taxon>
        <taxon>Pterioida</taxon>
        <taxon>Pterioidea</taxon>
        <taxon>Pteriidae</taxon>
        <taxon>Pinctada</taxon>
    </lineage>
</organism>
<dbReference type="InterPro" id="IPR003591">
    <property type="entry name" value="Leu-rich_rpt_typical-subtyp"/>
</dbReference>
<dbReference type="Gene3D" id="3.40.50.10140">
    <property type="entry name" value="Toll/interleukin-1 receptor homology (TIR) domain"/>
    <property type="match status" value="1"/>
</dbReference>
<dbReference type="Proteomes" id="UP001186944">
    <property type="component" value="Unassembled WGS sequence"/>
</dbReference>
<dbReference type="Pfam" id="PF13855">
    <property type="entry name" value="LRR_8"/>
    <property type="match status" value="2"/>
</dbReference>
<proteinExistence type="inferred from homology"/>
<keyword evidence="4 11" id="KW-0812">Transmembrane</keyword>
<evidence type="ECO:0000256" key="8">
    <source>
        <dbReference type="ARBA" id="ARBA00023136"/>
    </source>
</evidence>
<dbReference type="PROSITE" id="PS51450">
    <property type="entry name" value="LRR"/>
    <property type="match status" value="2"/>
</dbReference>
<feature type="chain" id="PRO_5041680731" description="TIR domain-containing protein" evidence="12">
    <location>
        <begin position="20"/>
        <end position="719"/>
    </location>
</feature>
<evidence type="ECO:0000256" key="11">
    <source>
        <dbReference type="SAM" id="Phobius"/>
    </source>
</evidence>
<dbReference type="Pfam" id="PF01582">
    <property type="entry name" value="TIR"/>
    <property type="match status" value="1"/>
</dbReference>
<dbReference type="Pfam" id="PF13306">
    <property type="entry name" value="LRR_5"/>
    <property type="match status" value="2"/>
</dbReference>
<evidence type="ECO:0000256" key="6">
    <source>
        <dbReference type="ARBA" id="ARBA00022737"/>
    </source>
</evidence>
<evidence type="ECO:0000313" key="15">
    <source>
        <dbReference type="Proteomes" id="UP001186944"/>
    </source>
</evidence>
<evidence type="ECO:0000256" key="5">
    <source>
        <dbReference type="ARBA" id="ARBA00022729"/>
    </source>
</evidence>
<evidence type="ECO:0000256" key="1">
    <source>
        <dbReference type="ARBA" id="ARBA00004167"/>
    </source>
</evidence>
<dbReference type="GO" id="GO:0007165">
    <property type="term" value="P:signal transduction"/>
    <property type="evidence" value="ECO:0007669"/>
    <property type="project" value="InterPro"/>
</dbReference>
<dbReference type="InterPro" id="IPR032675">
    <property type="entry name" value="LRR_dom_sf"/>
</dbReference>
<comment type="caution">
    <text evidence="14">The sequence shown here is derived from an EMBL/GenBank/DDBJ whole genome shotgun (WGS) entry which is preliminary data.</text>
</comment>
<dbReference type="InterPro" id="IPR000372">
    <property type="entry name" value="LRRNT"/>
</dbReference>
<evidence type="ECO:0000256" key="10">
    <source>
        <dbReference type="ARBA" id="ARBA00023180"/>
    </source>
</evidence>
<evidence type="ECO:0000256" key="12">
    <source>
        <dbReference type="SAM" id="SignalP"/>
    </source>
</evidence>
<dbReference type="PANTHER" id="PTHR24365">
    <property type="entry name" value="TOLL-LIKE RECEPTOR"/>
    <property type="match status" value="1"/>
</dbReference>
<comment type="similarity">
    <text evidence="2">Belongs to the Toll-like receptor family.</text>
</comment>
<dbReference type="PANTHER" id="PTHR24365:SF530">
    <property type="entry name" value="MSTPROX-RELATED"/>
    <property type="match status" value="1"/>
</dbReference>
<dbReference type="SMART" id="SM00013">
    <property type="entry name" value="LRRNT"/>
    <property type="match status" value="1"/>
</dbReference>
<dbReference type="SUPFAM" id="SSF52058">
    <property type="entry name" value="L domain-like"/>
    <property type="match status" value="1"/>
</dbReference>
<keyword evidence="9" id="KW-0675">Receptor</keyword>
<dbReference type="GO" id="GO:0005886">
    <property type="term" value="C:plasma membrane"/>
    <property type="evidence" value="ECO:0007669"/>
    <property type="project" value="TreeGrafter"/>
</dbReference>
<keyword evidence="15" id="KW-1185">Reference proteome</keyword>
<gene>
    <name evidence="14" type="ORF">FSP39_011841</name>
</gene>
<evidence type="ECO:0000313" key="14">
    <source>
        <dbReference type="EMBL" id="KAK3099924.1"/>
    </source>
</evidence>
<feature type="domain" description="TIR" evidence="13">
    <location>
        <begin position="555"/>
        <end position="694"/>
    </location>
</feature>
<keyword evidence="10" id="KW-0325">Glycoprotein</keyword>
<dbReference type="PROSITE" id="PS50104">
    <property type="entry name" value="TIR"/>
    <property type="match status" value="1"/>
</dbReference>
<dbReference type="SUPFAM" id="SSF52200">
    <property type="entry name" value="Toll/Interleukin receptor TIR domain"/>
    <property type="match status" value="1"/>
</dbReference>
<evidence type="ECO:0000256" key="9">
    <source>
        <dbReference type="ARBA" id="ARBA00023170"/>
    </source>
</evidence>
<dbReference type="SMART" id="SM00255">
    <property type="entry name" value="TIR"/>
    <property type="match status" value="1"/>
</dbReference>
<feature type="transmembrane region" description="Helical" evidence="11">
    <location>
        <begin position="501"/>
        <end position="522"/>
    </location>
</feature>
<feature type="signal peptide" evidence="12">
    <location>
        <begin position="1"/>
        <end position="19"/>
    </location>
</feature>
<dbReference type="AlphaFoldDB" id="A0AA88YIB0"/>
<dbReference type="Gene3D" id="3.80.10.10">
    <property type="entry name" value="Ribonuclease Inhibitor"/>
    <property type="match status" value="3"/>
</dbReference>
<keyword evidence="3" id="KW-0433">Leucine-rich repeat</keyword>
<dbReference type="InterPro" id="IPR026906">
    <property type="entry name" value="LRR_5"/>
</dbReference>
<keyword evidence="7 11" id="KW-1133">Transmembrane helix</keyword>
<dbReference type="InterPro" id="IPR001611">
    <property type="entry name" value="Leu-rich_rpt"/>
</dbReference>
<dbReference type="InterPro" id="IPR035897">
    <property type="entry name" value="Toll_tir_struct_dom_sf"/>
</dbReference>
<evidence type="ECO:0000256" key="3">
    <source>
        <dbReference type="ARBA" id="ARBA00022614"/>
    </source>
</evidence>
<evidence type="ECO:0000259" key="13">
    <source>
        <dbReference type="PROSITE" id="PS50104"/>
    </source>
</evidence>
<dbReference type="InterPro" id="IPR000157">
    <property type="entry name" value="TIR_dom"/>
</dbReference>
<dbReference type="EMBL" id="VSWD01000006">
    <property type="protein sequence ID" value="KAK3099924.1"/>
    <property type="molecule type" value="Genomic_DNA"/>
</dbReference>
<keyword evidence="5 12" id="KW-0732">Signal</keyword>
<name>A0AA88YIB0_PINIB</name>